<dbReference type="EMBL" id="GBXM01071030">
    <property type="protein sequence ID" value="JAH37547.1"/>
    <property type="molecule type" value="Transcribed_RNA"/>
</dbReference>
<sequence length="17" mass="2097">MPACVQLRWQLFDRMMA</sequence>
<evidence type="ECO:0000313" key="1">
    <source>
        <dbReference type="EMBL" id="JAH43213.1"/>
    </source>
</evidence>
<dbReference type="AlphaFoldDB" id="A0A0E9SRQ2"/>
<name>A0A0E9SRQ2_ANGAN</name>
<protein>
    <submittedName>
        <fullName evidence="1">Uncharacterized protein</fullName>
    </submittedName>
</protein>
<proteinExistence type="predicted"/>
<dbReference type="EMBL" id="GBXM01065364">
    <property type="protein sequence ID" value="JAH43213.1"/>
    <property type="molecule type" value="Transcribed_RNA"/>
</dbReference>
<reference evidence="1" key="2">
    <citation type="journal article" date="2015" name="Fish Shellfish Immunol.">
        <title>Early steps in the European eel (Anguilla anguilla)-Vibrio vulnificus interaction in the gills: Role of the RtxA13 toxin.</title>
        <authorList>
            <person name="Callol A."/>
            <person name="Pajuelo D."/>
            <person name="Ebbesson L."/>
            <person name="Teles M."/>
            <person name="MacKenzie S."/>
            <person name="Amaro C."/>
        </authorList>
    </citation>
    <scope>NUCLEOTIDE SEQUENCE</scope>
</reference>
<reference evidence="1" key="1">
    <citation type="submission" date="2014-11" db="EMBL/GenBank/DDBJ databases">
        <authorList>
            <person name="Amaro Gonzalez C."/>
        </authorList>
    </citation>
    <scope>NUCLEOTIDE SEQUENCE</scope>
</reference>
<organism evidence="1">
    <name type="scientific">Anguilla anguilla</name>
    <name type="common">European freshwater eel</name>
    <name type="synonym">Muraena anguilla</name>
    <dbReference type="NCBI Taxonomy" id="7936"/>
    <lineage>
        <taxon>Eukaryota</taxon>
        <taxon>Metazoa</taxon>
        <taxon>Chordata</taxon>
        <taxon>Craniata</taxon>
        <taxon>Vertebrata</taxon>
        <taxon>Euteleostomi</taxon>
        <taxon>Actinopterygii</taxon>
        <taxon>Neopterygii</taxon>
        <taxon>Teleostei</taxon>
        <taxon>Anguilliformes</taxon>
        <taxon>Anguillidae</taxon>
        <taxon>Anguilla</taxon>
    </lineage>
</organism>
<accession>A0A0E9SRQ2</accession>